<feature type="compositionally biased region" description="Low complexity" evidence="1">
    <location>
        <begin position="26"/>
        <end position="40"/>
    </location>
</feature>
<dbReference type="Proteomes" id="UP000268162">
    <property type="component" value="Unassembled WGS sequence"/>
</dbReference>
<evidence type="ECO:0000256" key="1">
    <source>
        <dbReference type="SAM" id="MobiDB-lite"/>
    </source>
</evidence>
<name>A0A4P9ZLM3_9FUNG</name>
<feature type="compositionally biased region" description="Gly residues" evidence="1">
    <location>
        <begin position="60"/>
        <end position="80"/>
    </location>
</feature>
<proteinExistence type="predicted"/>
<sequence length="102" mass="10224">MQLPSHTKTLLIAAATFGTVAHAHPASGHSGSAELSSASSPLVRRTAPNPPALFRRTPKGGRGGGRTGGFMGASGGGTGSDGSLWASFKNWISGNKDKPATP</sequence>
<accession>A0A4P9ZLM3</accession>
<dbReference type="AlphaFoldDB" id="A0A4P9ZLM3"/>
<feature type="region of interest" description="Disordered" evidence="1">
    <location>
        <begin position="22"/>
        <end position="81"/>
    </location>
</feature>
<gene>
    <name evidence="2" type="ORF">BJ085DRAFT_30641</name>
</gene>
<evidence type="ECO:0000313" key="2">
    <source>
        <dbReference type="EMBL" id="RKP34043.1"/>
    </source>
</evidence>
<reference evidence="3" key="1">
    <citation type="journal article" date="2018" name="Nat. Microbiol.">
        <title>Leveraging single-cell genomics to expand the fungal tree of life.</title>
        <authorList>
            <person name="Ahrendt S.R."/>
            <person name="Quandt C.A."/>
            <person name="Ciobanu D."/>
            <person name="Clum A."/>
            <person name="Salamov A."/>
            <person name="Andreopoulos B."/>
            <person name="Cheng J.F."/>
            <person name="Woyke T."/>
            <person name="Pelin A."/>
            <person name="Henrissat B."/>
            <person name="Reynolds N.K."/>
            <person name="Benny G.L."/>
            <person name="Smith M.E."/>
            <person name="James T.Y."/>
            <person name="Grigoriev I.V."/>
        </authorList>
    </citation>
    <scope>NUCLEOTIDE SEQUENCE [LARGE SCALE GENOMIC DNA]</scope>
    <source>
        <strain evidence="3">RSA 468</strain>
    </source>
</reference>
<organism evidence="2 3">
    <name type="scientific">Dimargaris cristalligena</name>
    <dbReference type="NCBI Taxonomy" id="215637"/>
    <lineage>
        <taxon>Eukaryota</taxon>
        <taxon>Fungi</taxon>
        <taxon>Fungi incertae sedis</taxon>
        <taxon>Zoopagomycota</taxon>
        <taxon>Kickxellomycotina</taxon>
        <taxon>Dimargaritomycetes</taxon>
        <taxon>Dimargaritales</taxon>
        <taxon>Dimargaritaceae</taxon>
        <taxon>Dimargaris</taxon>
    </lineage>
</organism>
<protein>
    <submittedName>
        <fullName evidence="2">Uncharacterized protein</fullName>
    </submittedName>
</protein>
<keyword evidence="3" id="KW-1185">Reference proteome</keyword>
<evidence type="ECO:0000313" key="3">
    <source>
        <dbReference type="Proteomes" id="UP000268162"/>
    </source>
</evidence>
<dbReference type="EMBL" id="ML003390">
    <property type="protein sequence ID" value="RKP34043.1"/>
    <property type="molecule type" value="Genomic_DNA"/>
</dbReference>